<dbReference type="InterPro" id="IPR036322">
    <property type="entry name" value="WD40_repeat_dom_sf"/>
</dbReference>
<sequence>MNIPLPLITNYPQYITHLPNSLSPHASPFHSKNPKNKSLAEKLQRVLSLSPSTAFGRGNGSVKALSSVDNYVFTAHQERWIRVWEVSRGQSENAFRLIATLPTKRDYLLFCLMGEFVCSGSTDRTIGIWKREGDGGGGFVRLGSISGHEGHVKCLEGSAYSVRVWWVRITSLGNKKGRIRT</sequence>
<dbReference type="Gene3D" id="2.130.10.10">
    <property type="entry name" value="YVTN repeat-like/Quinoprotein amine dehydrogenase"/>
    <property type="match status" value="1"/>
</dbReference>
<dbReference type="PANTHER" id="PTHR22844:SF340">
    <property type="entry name" value="OS01G0946100 PROTEIN"/>
    <property type="match status" value="1"/>
</dbReference>
<dbReference type="EMBL" id="JAUJYN010000007">
    <property type="protein sequence ID" value="KAK1266328.1"/>
    <property type="molecule type" value="Genomic_DNA"/>
</dbReference>
<name>A0AAV9AQ84_ACOGR</name>
<evidence type="ECO:0000313" key="1">
    <source>
        <dbReference type="EMBL" id="KAK1266328.1"/>
    </source>
</evidence>
<reference evidence="1" key="2">
    <citation type="submission" date="2023-06" db="EMBL/GenBank/DDBJ databases">
        <authorList>
            <person name="Ma L."/>
            <person name="Liu K.-W."/>
            <person name="Li Z."/>
            <person name="Hsiao Y.-Y."/>
            <person name="Qi Y."/>
            <person name="Fu T."/>
            <person name="Tang G."/>
            <person name="Zhang D."/>
            <person name="Sun W.-H."/>
            <person name="Liu D.-K."/>
            <person name="Li Y."/>
            <person name="Chen G.-Z."/>
            <person name="Liu X.-D."/>
            <person name="Liao X.-Y."/>
            <person name="Jiang Y.-T."/>
            <person name="Yu X."/>
            <person name="Hao Y."/>
            <person name="Huang J."/>
            <person name="Zhao X.-W."/>
            <person name="Ke S."/>
            <person name="Chen Y.-Y."/>
            <person name="Wu W.-L."/>
            <person name="Hsu J.-L."/>
            <person name="Lin Y.-F."/>
            <person name="Huang M.-D."/>
            <person name="Li C.-Y."/>
            <person name="Huang L."/>
            <person name="Wang Z.-W."/>
            <person name="Zhao X."/>
            <person name="Zhong W.-Y."/>
            <person name="Peng D.-H."/>
            <person name="Ahmad S."/>
            <person name="Lan S."/>
            <person name="Zhang J.-S."/>
            <person name="Tsai W.-C."/>
            <person name="Van De Peer Y."/>
            <person name="Liu Z.-J."/>
        </authorList>
    </citation>
    <scope>NUCLEOTIDE SEQUENCE</scope>
    <source>
        <strain evidence="1">SCP</strain>
        <tissue evidence="1">Leaves</tissue>
    </source>
</reference>
<accession>A0AAV9AQ84</accession>
<proteinExistence type="predicted"/>
<dbReference type="Proteomes" id="UP001179952">
    <property type="component" value="Unassembled WGS sequence"/>
</dbReference>
<dbReference type="InterPro" id="IPR015943">
    <property type="entry name" value="WD40/YVTN_repeat-like_dom_sf"/>
</dbReference>
<keyword evidence="2" id="KW-1185">Reference proteome</keyword>
<reference evidence="1" key="1">
    <citation type="journal article" date="2023" name="Nat. Commun.">
        <title>Diploid and tetraploid genomes of Acorus and the evolution of monocots.</title>
        <authorList>
            <person name="Ma L."/>
            <person name="Liu K.W."/>
            <person name="Li Z."/>
            <person name="Hsiao Y.Y."/>
            <person name="Qi Y."/>
            <person name="Fu T."/>
            <person name="Tang G.D."/>
            <person name="Zhang D."/>
            <person name="Sun W.H."/>
            <person name="Liu D.K."/>
            <person name="Li Y."/>
            <person name="Chen G.Z."/>
            <person name="Liu X.D."/>
            <person name="Liao X.Y."/>
            <person name="Jiang Y.T."/>
            <person name="Yu X."/>
            <person name="Hao Y."/>
            <person name="Huang J."/>
            <person name="Zhao X.W."/>
            <person name="Ke S."/>
            <person name="Chen Y.Y."/>
            <person name="Wu W.L."/>
            <person name="Hsu J.L."/>
            <person name="Lin Y.F."/>
            <person name="Huang M.D."/>
            <person name="Li C.Y."/>
            <person name="Huang L."/>
            <person name="Wang Z.W."/>
            <person name="Zhao X."/>
            <person name="Zhong W.Y."/>
            <person name="Peng D.H."/>
            <person name="Ahmad S."/>
            <person name="Lan S."/>
            <person name="Zhang J.S."/>
            <person name="Tsai W.C."/>
            <person name="Van de Peer Y."/>
            <person name="Liu Z.J."/>
        </authorList>
    </citation>
    <scope>NUCLEOTIDE SEQUENCE</scope>
    <source>
        <strain evidence="1">SCP</strain>
    </source>
</reference>
<dbReference type="SUPFAM" id="SSF50978">
    <property type="entry name" value="WD40 repeat-like"/>
    <property type="match status" value="1"/>
</dbReference>
<comment type="caution">
    <text evidence="1">The sequence shown here is derived from an EMBL/GenBank/DDBJ whole genome shotgun (WGS) entry which is preliminary data.</text>
</comment>
<organism evidence="1 2">
    <name type="scientific">Acorus gramineus</name>
    <name type="common">Dwarf sweet flag</name>
    <dbReference type="NCBI Taxonomy" id="55184"/>
    <lineage>
        <taxon>Eukaryota</taxon>
        <taxon>Viridiplantae</taxon>
        <taxon>Streptophyta</taxon>
        <taxon>Embryophyta</taxon>
        <taxon>Tracheophyta</taxon>
        <taxon>Spermatophyta</taxon>
        <taxon>Magnoliopsida</taxon>
        <taxon>Liliopsida</taxon>
        <taxon>Acoraceae</taxon>
        <taxon>Acorus</taxon>
    </lineage>
</organism>
<dbReference type="AlphaFoldDB" id="A0AAV9AQ84"/>
<gene>
    <name evidence="1" type="ORF">QJS04_geneDACA016675</name>
</gene>
<evidence type="ECO:0000313" key="2">
    <source>
        <dbReference type="Proteomes" id="UP001179952"/>
    </source>
</evidence>
<protein>
    <submittedName>
        <fullName evidence="1">Uncharacterized protein</fullName>
    </submittedName>
</protein>
<dbReference type="InterPro" id="IPR045182">
    <property type="entry name" value="JINGUBANG-like"/>
</dbReference>
<dbReference type="PANTHER" id="PTHR22844">
    <property type="entry name" value="F-BOX AND WD40 DOMAIN PROTEIN"/>
    <property type="match status" value="1"/>
</dbReference>